<evidence type="ECO:0000259" key="4">
    <source>
        <dbReference type="PROSITE" id="PS50887"/>
    </source>
</evidence>
<dbReference type="InterPro" id="IPR003018">
    <property type="entry name" value="GAF"/>
</dbReference>
<dbReference type="SMART" id="SM00267">
    <property type="entry name" value="GGDEF"/>
    <property type="match status" value="1"/>
</dbReference>
<dbReference type="Gene3D" id="3.30.70.270">
    <property type="match status" value="1"/>
</dbReference>
<comment type="catalytic activity">
    <reaction evidence="3">
        <text>2 GTP = 3',3'-c-di-GMP + 2 diphosphate</text>
        <dbReference type="Rhea" id="RHEA:24898"/>
        <dbReference type="ChEBI" id="CHEBI:33019"/>
        <dbReference type="ChEBI" id="CHEBI:37565"/>
        <dbReference type="ChEBI" id="CHEBI:58805"/>
        <dbReference type="EC" id="2.7.7.65"/>
    </reaction>
</comment>
<dbReference type="EMBL" id="BSNX01000074">
    <property type="protein sequence ID" value="GLQ75584.1"/>
    <property type="molecule type" value="Genomic_DNA"/>
</dbReference>
<dbReference type="PROSITE" id="PS50887">
    <property type="entry name" value="GGDEF"/>
    <property type="match status" value="1"/>
</dbReference>
<evidence type="ECO:0000313" key="6">
    <source>
        <dbReference type="Proteomes" id="UP001156690"/>
    </source>
</evidence>
<dbReference type="InterPro" id="IPR029016">
    <property type="entry name" value="GAF-like_dom_sf"/>
</dbReference>
<dbReference type="SUPFAM" id="SSF55073">
    <property type="entry name" value="Nucleotide cyclase"/>
    <property type="match status" value="1"/>
</dbReference>
<dbReference type="InterPro" id="IPR000160">
    <property type="entry name" value="GGDEF_dom"/>
</dbReference>
<feature type="domain" description="GGDEF" evidence="4">
    <location>
        <begin position="212"/>
        <end position="348"/>
    </location>
</feature>
<accession>A0AAV5NZ37</accession>
<organism evidence="5 6">
    <name type="scientific">Vibrio penaeicida</name>
    <dbReference type="NCBI Taxonomy" id="104609"/>
    <lineage>
        <taxon>Bacteria</taxon>
        <taxon>Pseudomonadati</taxon>
        <taxon>Pseudomonadota</taxon>
        <taxon>Gammaproteobacteria</taxon>
        <taxon>Vibrionales</taxon>
        <taxon>Vibrionaceae</taxon>
        <taxon>Vibrio</taxon>
    </lineage>
</organism>
<dbReference type="InterPro" id="IPR043128">
    <property type="entry name" value="Rev_trsase/Diguanyl_cyclase"/>
</dbReference>
<evidence type="ECO:0000256" key="2">
    <source>
        <dbReference type="ARBA" id="ARBA00012528"/>
    </source>
</evidence>
<dbReference type="InterPro" id="IPR029787">
    <property type="entry name" value="Nucleotide_cyclase"/>
</dbReference>
<evidence type="ECO:0000313" key="5">
    <source>
        <dbReference type="EMBL" id="GLQ75584.1"/>
    </source>
</evidence>
<comment type="cofactor">
    <cofactor evidence="1">
        <name>Mg(2+)</name>
        <dbReference type="ChEBI" id="CHEBI:18420"/>
    </cofactor>
</comment>
<dbReference type="PANTHER" id="PTHR45138">
    <property type="entry name" value="REGULATORY COMPONENTS OF SENSORY TRANSDUCTION SYSTEM"/>
    <property type="match status" value="1"/>
</dbReference>
<dbReference type="AlphaFoldDB" id="A0AAV5NZ37"/>
<proteinExistence type="predicted"/>
<name>A0AAV5NZ37_9VIBR</name>
<dbReference type="Pfam" id="PF00990">
    <property type="entry name" value="GGDEF"/>
    <property type="match status" value="1"/>
</dbReference>
<dbReference type="InterPro" id="IPR050469">
    <property type="entry name" value="Diguanylate_Cyclase"/>
</dbReference>
<dbReference type="Gene3D" id="3.30.450.40">
    <property type="match status" value="1"/>
</dbReference>
<evidence type="ECO:0000256" key="1">
    <source>
        <dbReference type="ARBA" id="ARBA00001946"/>
    </source>
</evidence>
<protein>
    <recommendedName>
        <fullName evidence="2">diguanylate cyclase</fullName>
        <ecNumber evidence="2">2.7.7.65</ecNumber>
    </recommendedName>
</protein>
<dbReference type="Pfam" id="PF01590">
    <property type="entry name" value="GAF"/>
    <property type="match status" value="1"/>
</dbReference>
<reference evidence="6" key="1">
    <citation type="journal article" date="2019" name="Int. J. Syst. Evol. Microbiol.">
        <title>The Global Catalogue of Microorganisms (GCM) 10K type strain sequencing project: providing services to taxonomists for standard genome sequencing and annotation.</title>
        <authorList>
            <consortium name="The Broad Institute Genomics Platform"/>
            <consortium name="The Broad Institute Genome Sequencing Center for Infectious Disease"/>
            <person name="Wu L."/>
            <person name="Ma J."/>
        </authorList>
    </citation>
    <scope>NUCLEOTIDE SEQUENCE [LARGE SCALE GENOMIC DNA]</scope>
    <source>
        <strain evidence="6">NBRC 15640</strain>
    </source>
</reference>
<comment type="caution">
    <text evidence="5">The sequence shown here is derived from an EMBL/GenBank/DDBJ whole genome shotgun (WGS) entry which is preliminary data.</text>
</comment>
<dbReference type="PANTHER" id="PTHR45138:SF9">
    <property type="entry name" value="DIGUANYLATE CYCLASE DGCM-RELATED"/>
    <property type="match status" value="1"/>
</dbReference>
<dbReference type="FunFam" id="3.30.70.270:FF:000001">
    <property type="entry name" value="Diguanylate cyclase domain protein"/>
    <property type="match status" value="1"/>
</dbReference>
<evidence type="ECO:0000256" key="3">
    <source>
        <dbReference type="ARBA" id="ARBA00034247"/>
    </source>
</evidence>
<dbReference type="NCBIfam" id="TIGR00254">
    <property type="entry name" value="GGDEF"/>
    <property type="match status" value="1"/>
</dbReference>
<keyword evidence="6" id="KW-1185">Reference proteome</keyword>
<sequence length="351" mass="39513">MNDQSSSEKVIRRLYQITNSFSKGIDVQIQELLQLGCERFQLDIGILSRIRGENYTIVNVYCPSSIELNPGDTFPFLNTYCEVTCFSNKPVAIEHVGEHDEFSVHPAYEAFALESYIGIPVHLGSKLFGTLNFSSPKPYEREFSQVDIDALQLMASWISVELVRNKQEQELKKLNAELEKLALFDPLTELPNRHSMLGVIPRSIGRLAYDRAEGAVALIDIDHFKKVNDNHGHLFGDKILAETASGIADAIRDVDLIARFGGEEFVIWLPRTNHSDISKICDRIMSGVSRTTVDEKPVTVSIGVCHFKFNTSYVEDPKSLLDDFILSADTALYEAKENGRNRVVYNGFEVD</sequence>
<dbReference type="EC" id="2.7.7.65" evidence="2"/>
<dbReference type="SMART" id="SM00065">
    <property type="entry name" value="GAF"/>
    <property type="match status" value="1"/>
</dbReference>
<gene>
    <name evidence="5" type="ORF">GCM10007932_49460</name>
</gene>
<dbReference type="CDD" id="cd01949">
    <property type="entry name" value="GGDEF"/>
    <property type="match status" value="1"/>
</dbReference>
<dbReference type="Proteomes" id="UP001156690">
    <property type="component" value="Unassembled WGS sequence"/>
</dbReference>
<dbReference type="GO" id="GO:0052621">
    <property type="term" value="F:diguanylate cyclase activity"/>
    <property type="evidence" value="ECO:0007669"/>
    <property type="project" value="UniProtKB-EC"/>
</dbReference>
<dbReference type="RefSeq" id="WP_126606315.1">
    <property type="nucleotide sequence ID" value="NZ_AP025144.1"/>
</dbReference>
<dbReference type="SUPFAM" id="SSF55781">
    <property type="entry name" value="GAF domain-like"/>
    <property type="match status" value="1"/>
</dbReference>